<accession>A0AA40IVS8</accession>
<dbReference type="RefSeq" id="WP_039217602.1">
    <property type="nucleotide sequence ID" value="NZ_JENW01000026.1"/>
</dbReference>
<name>A0AA40IVS8_CLONO</name>
<keyword evidence="3" id="KW-1185">Reference proteome</keyword>
<dbReference type="SUPFAM" id="SSF143842">
    <property type="entry name" value="YwmB-like"/>
    <property type="match status" value="1"/>
</dbReference>
<dbReference type="InterPro" id="IPR036209">
    <property type="entry name" value="YwmB-like_sf"/>
</dbReference>
<reference evidence="2 3" key="1">
    <citation type="submission" date="2014-02" db="EMBL/GenBank/DDBJ databases">
        <title>Plasmidome dynamics in the species complex Clostridium novyi sensu lato converts strains of independent lineages into distinctly different pathogens.</title>
        <authorList>
            <person name="Skarin H."/>
            <person name="Segerman B."/>
        </authorList>
    </citation>
    <scope>NUCLEOTIDE SEQUENCE [LARGE SCALE GENOMIC DNA]</scope>
    <source>
        <strain evidence="2 3">ATCC 27606</strain>
    </source>
</reference>
<dbReference type="AlphaFoldDB" id="A0AA40IVS8"/>
<sequence>MKNIKKGVVFFITVVSIFLNYKISYAYKNIDYFEKFIKTTGSKVIEYGINTKFETDTNGQELVKYFKDGISIIGCTKLNTYENKGNYNIEFKSVNIKGYVLIQTLKEKSYVSINVIKKDNTNKLSQLQSQIRELKEGLSKSQDIYYQYLKAKLPNNNLVKVNNDLISLLRNTGTINVHSVKINNGFSTCAYTAQYQSKRNNGKLMDLNYALSNYSSGAYITIATPEIITTY</sequence>
<comment type="caution">
    <text evidence="2">The sequence shown here is derived from an EMBL/GenBank/DDBJ whole genome shotgun (WGS) entry which is preliminary data.</text>
</comment>
<protein>
    <recommendedName>
        <fullName evidence="4">TATA-box binding</fullName>
    </recommendedName>
</protein>
<organism evidence="2 3">
    <name type="scientific">Clostridium novyi B str. ATCC 27606</name>
    <dbReference type="NCBI Taxonomy" id="1443123"/>
    <lineage>
        <taxon>Bacteria</taxon>
        <taxon>Bacillati</taxon>
        <taxon>Bacillota</taxon>
        <taxon>Clostridia</taxon>
        <taxon>Eubacteriales</taxon>
        <taxon>Clostridiaceae</taxon>
        <taxon>Clostridium</taxon>
    </lineage>
</organism>
<dbReference type="EMBL" id="JENW01000026">
    <property type="protein sequence ID" value="KEI17720.1"/>
    <property type="molecule type" value="Genomic_DNA"/>
</dbReference>
<evidence type="ECO:0000313" key="2">
    <source>
        <dbReference type="EMBL" id="KEI17720.1"/>
    </source>
</evidence>
<evidence type="ECO:0000256" key="1">
    <source>
        <dbReference type="SAM" id="Coils"/>
    </source>
</evidence>
<gene>
    <name evidence="2" type="ORF">Z959_06425</name>
</gene>
<dbReference type="Proteomes" id="UP000027770">
    <property type="component" value="Unassembled WGS sequence"/>
</dbReference>
<proteinExistence type="predicted"/>
<evidence type="ECO:0008006" key="4">
    <source>
        <dbReference type="Google" id="ProtNLM"/>
    </source>
</evidence>
<keyword evidence="1" id="KW-0175">Coiled coil</keyword>
<feature type="coiled-coil region" evidence="1">
    <location>
        <begin position="117"/>
        <end position="144"/>
    </location>
</feature>
<evidence type="ECO:0000313" key="3">
    <source>
        <dbReference type="Proteomes" id="UP000027770"/>
    </source>
</evidence>